<evidence type="ECO:0000313" key="2">
    <source>
        <dbReference type="Proteomes" id="UP000292919"/>
    </source>
</evidence>
<gene>
    <name evidence="1" type="ORF">EB812_08030</name>
</gene>
<dbReference type="RefSeq" id="WP_130958028.1">
    <property type="nucleotide sequence ID" value="NZ_DBFBQU010000220.1"/>
</dbReference>
<comment type="caution">
    <text evidence="1">The sequence shown here is derived from an EMBL/GenBank/DDBJ whole genome shotgun (WGS) entry which is preliminary data.</text>
</comment>
<dbReference type="AlphaFoldDB" id="A0A6H3FAC2"/>
<name>A0A6H3FAC2_9BACT</name>
<sequence length="103" mass="12001">MSDRTYWRARLFDALHGEAPRPDAKTRENAVRRIVFSEDGLTLMGTLSDCLRPQYGPFSAKDMAWREGRRSVLLELLRMALKEERRPERRGEDIYGTIPGNFE</sequence>
<organism evidence="1 2">
    <name type="scientific">Desulfovibrio legallii</name>
    <dbReference type="NCBI Taxonomy" id="571438"/>
    <lineage>
        <taxon>Bacteria</taxon>
        <taxon>Pseudomonadati</taxon>
        <taxon>Thermodesulfobacteriota</taxon>
        <taxon>Desulfovibrionia</taxon>
        <taxon>Desulfovibrionales</taxon>
        <taxon>Desulfovibrionaceae</taxon>
        <taxon>Desulfovibrio</taxon>
    </lineage>
</organism>
<evidence type="ECO:0000313" key="1">
    <source>
        <dbReference type="EMBL" id="TBH79530.1"/>
    </source>
</evidence>
<dbReference type="EMBL" id="SIXC01000008">
    <property type="protein sequence ID" value="TBH79530.1"/>
    <property type="molecule type" value="Genomic_DNA"/>
</dbReference>
<accession>A0A6H3FAC2</accession>
<reference evidence="1 2" key="1">
    <citation type="submission" date="2018-12" db="EMBL/GenBank/DDBJ databases">
        <title>First genome draft of Desulfovibrio legallis sp. nov.</title>
        <authorList>
            <person name="Ben Dhia O."/>
            <person name="Najjari A."/>
            <person name="Ferjani R."/>
            <person name="Fhoula I."/>
            <person name="Fardeau M.-L."/>
            <person name="Boudabbous A."/>
            <person name="Ouzari H.I."/>
        </authorList>
    </citation>
    <scope>NUCLEOTIDE SEQUENCE [LARGE SCALE GENOMIC DNA]</scope>
    <source>
        <strain evidence="1 2">H1T</strain>
    </source>
</reference>
<protein>
    <submittedName>
        <fullName evidence="1">Uncharacterized protein</fullName>
    </submittedName>
</protein>
<keyword evidence="2" id="KW-1185">Reference proteome</keyword>
<dbReference type="Proteomes" id="UP000292919">
    <property type="component" value="Unassembled WGS sequence"/>
</dbReference>
<proteinExistence type="predicted"/>